<dbReference type="RefSeq" id="WP_342037350.1">
    <property type="nucleotide sequence ID" value="NZ_BAABBK010000003.1"/>
</dbReference>
<keyword evidence="2" id="KW-0812">Transmembrane</keyword>
<keyword evidence="2" id="KW-1133">Transmembrane helix</keyword>
<feature type="transmembrane region" description="Helical" evidence="2">
    <location>
        <begin position="23"/>
        <end position="44"/>
    </location>
</feature>
<keyword evidence="2" id="KW-0472">Membrane</keyword>
<evidence type="ECO:0000313" key="4">
    <source>
        <dbReference type="Proteomes" id="UP001498935"/>
    </source>
</evidence>
<feature type="compositionally biased region" description="Acidic residues" evidence="1">
    <location>
        <begin position="165"/>
        <end position="178"/>
    </location>
</feature>
<sequence>MSRHPQQITSADTALDDDMKSRIIKYSITMTIRTLCFVAAYFAFISSQQVLMWVFVAGAVLLPYPAVIFANAGRERSRDDRSALIDSAPLDALPPGRGATIREDGATVIDGETIDGGETVDGETVDPGTQPTVGQNRTSAEAGHPASSADDGREHLFTADIAGEVVDEGEVADADSTDADSTSGADVHEGRTEAGGGRTHRGGRR</sequence>
<comment type="caution">
    <text evidence="3">The sequence shown here is derived from an EMBL/GenBank/DDBJ whole genome shotgun (WGS) entry which is preliminary data.</text>
</comment>
<organism evidence="3 4">
    <name type="scientific">Brevibacterium ammoniilyticum</name>
    <dbReference type="NCBI Taxonomy" id="1046555"/>
    <lineage>
        <taxon>Bacteria</taxon>
        <taxon>Bacillati</taxon>
        <taxon>Actinomycetota</taxon>
        <taxon>Actinomycetes</taxon>
        <taxon>Micrococcales</taxon>
        <taxon>Brevibacteriaceae</taxon>
        <taxon>Brevibacterium</taxon>
    </lineage>
</organism>
<keyword evidence="4" id="KW-1185">Reference proteome</keyword>
<dbReference type="Proteomes" id="UP001498935">
    <property type="component" value="Unassembled WGS sequence"/>
</dbReference>
<accession>A0ABP9U105</accession>
<proteinExistence type="predicted"/>
<feature type="transmembrane region" description="Helical" evidence="2">
    <location>
        <begin position="50"/>
        <end position="72"/>
    </location>
</feature>
<dbReference type="Pfam" id="PF11298">
    <property type="entry name" value="DUF3099"/>
    <property type="match status" value="1"/>
</dbReference>
<feature type="compositionally biased region" description="Acidic residues" evidence="1">
    <location>
        <begin position="112"/>
        <end position="124"/>
    </location>
</feature>
<evidence type="ECO:0008006" key="5">
    <source>
        <dbReference type="Google" id="ProtNLM"/>
    </source>
</evidence>
<evidence type="ECO:0000256" key="2">
    <source>
        <dbReference type="SAM" id="Phobius"/>
    </source>
</evidence>
<protein>
    <recommendedName>
        <fullName evidence="5">DUF3099 domain-containing protein</fullName>
    </recommendedName>
</protein>
<evidence type="ECO:0000256" key="1">
    <source>
        <dbReference type="SAM" id="MobiDB-lite"/>
    </source>
</evidence>
<feature type="region of interest" description="Disordered" evidence="1">
    <location>
        <begin position="111"/>
        <end position="205"/>
    </location>
</feature>
<dbReference type="InterPro" id="IPR021449">
    <property type="entry name" value="DUF3099"/>
</dbReference>
<feature type="compositionally biased region" description="Polar residues" evidence="1">
    <location>
        <begin position="127"/>
        <end position="139"/>
    </location>
</feature>
<gene>
    <name evidence="3" type="ORF">KACC15558_08890</name>
</gene>
<evidence type="ECO:0000313" key="3">
    <source>
        <dbReference type="EMBL" id="GAA5339849.1"/>
    </source>
</evidence>
<dbReference type="EMBL" id="BAABNP010000003">
    <property type="protein sequence ID" value="GAA5339849.1"/>
    <property type="molecule type" value="Genomic_DNA"/>
</dbReference>
<name>A0ABP9U105_9MICO</name>
<reference evidence="3 4" key="1">
    <citation type="submission" date="2024-02" db="EMBL/GenBank/DDBJ databases">
        <title>Characterization of antibiotic resistant novel bacterial strains and their environmental applications.</title>
        <authorList>
            <person name="Manzoor S."/>
            <person name="Abbas S."/>
            <person name="Arshad M."/>
            <person name="Li W.J."/>
            <person name="Ahmed I."/>
        </authorList>
    </citation>
    <scope>NUCLEOTIDE SEQUENCE [LARGE SCALE GENOMIC DNA]</scope>
    <source>
        <strain evidence="3 4">KACC 15558</strain>
    </source>
</reference>